<comment type="caution">
    <text evidence="2">The sequence shown here is derived from an EMBL/GenBank/DDBJ whole genome shotgun (WGS) entry which is preliminary data.</text>
</comment>
<name>A0ABN2ZL49_9ACTN</name>
<dbReference type="Gene3D" id="3.40.47.10">
    <property type="match status" value="1"/>
</dbReference>
<sequence length="147" mass="15095">MGDGVAAVILRRVDRGTVVVTGSAWSRGVGINCDAHHVTAPDPSGVAAAMHDVHERAGVPPEAIDLVVAPGTGAALNDTAGPTGNRAAVDRRLSKVLTFSSTGPGMALFRPCGGWLGSPCAEHVNSLLHPQFAWRRVPFRPVGSGAC</sequence>
<dbReference type="InterPro" id="IPR016039">
    <property type="entry name" value="Thiolase-like"/>
</dbReference>
<protein>
    <recommendedName>
        <fullName evidence="1">Beta-ketoacyl synthase C-terminal domain-containing protein</fullName>
    </recommendedName>
</protein>
<organism evidence="2 3">
    <name type="scientific">Actinomadura napierensis</name>
    <dbReference type="NCBI Taxonomy" id="267854"/>
    <lineage>
        <taxon>Bacteria</taxon>
        <taxon>Bacillati</taxon>
        <taxon>Actinomycetota</taxon>
        <taxon>Actinomycetes</taxon>
        <taxon>Streptosporangiales</taxon>
        <taxon>Thermomonosporaceae</taxon>
        <taxon>Actinomadura</taxon>
    </lineage>
</organism>
<evidence type="ECO:0000259" key="1">
    <source>
        <dbReference type="Pfam" id="PF02801"/>
    </source>
</evidence>
<keyword evidence="3" id="KW-1185">Reference proteome</keyword>
<dbReference type="RefSeq" id="WP_407061495.1">
    <property type="nucleotide sequence ID" value="NZ_BAAAMR010000037.1"/>
</dbReference>
<evidence type="ECO:0000313" key="2">
    <source>
        <dbReference type="EMBL" id="GAA2143835.1"/>
    </source>
</evidence>
<evidence type="ECO:0000313" key="3">
    <source>
        <dbReference type="Proteomes" id="UP001501020"/>
    </source>
</evidence>
<dbReference type="Pfam" id="PF02801">
    <property type="entry name" value="Ketoacyl-synt_C"/>
    <property type="match status" value="1"/>
</dbReference>
<accession>A0ABN2ZL49</accession>
<dbReference type="Proteomes" id="UP001501020">
    <property type="component" value="Unassembled WGS sequence"/>
</dbReference>
<reference evidence="2 3" key="1">
    <citation type="journal article" date="2019" name="Int. J. Syst. Evol. Microbiol.">
        <title>The Global Catalogue of Microorganisms (GCM) 10K type strain sequencing project: providing services to taxonomists for standard genome sequencing and annotation.</title>
        <authorList>
            <consortium name="The Broad Institute Genomics Platform"/>
            <consortium name="The Broad Institute Genome Sequencing Center for Infectious Disease"/>
            <person name="Wu L."/>
            <person name="Ma J."/>
        </authorList>
    </citation>
    <scope>NUCLEOTIDE SEQUENCE [LARGE SCALE GENOMIC DNA]</scope>
    <source>
        <strain evidence="2 3">JCM 13850</strain>
    </source>
</reference>
<feature type="domain" description="Beta-ketoacyl synthase C-terminal" evidence="1">
    <location>
        <begin position="27"/>
        <end position="87"/>
    </location>
</feature>
<dbReference type="EMBL" id="BAAAMR010000037">
    <property type="protein sequence ID" value="GAA2143835.1"/>
    <property type="molecule type" value="Genomic_DNA"/>
</dbReference>
<dbReference type="SUPFAM" id="SSF53901">
    <property type="entry name" value="Thiolase-like"/>
    <property type="match status" value="1"/>
</dbReference>
<gene>
    <name evidence="2" type="ORF">GCM10009727_43130</name>
</gene>
<proteinExistence type="predicted"/>
<dbReference type="InterPro" id="IPR014031">
    <property type="entry name" value="Ketoacyl_synth_C"/>
</dbReference>